<evidence type="ECO:0000313" key="2">
    <source>
        <dbReference type="WBParaSite" id="ES5_v2.g22783.t1"/>
    </source>
</evidence>
<dbReference type="Proteomes" id="UP000887579">
    <property type="component" value="Unplaced"/>
</dbReference>
<name>A0AC34FZ66_9BILA</name>
<proteinExistence type="predicted"/>
<organism evidence="1 2">
    <name type="scientific">Panagrolaimus sp. ES5</name>
    <dbReference type="NCBI Taxonomy" id="591445"/>
    <lineage>
        <taxon>Eukaryota</taxon>
        <taxon>Metazoa</taxon>
        <taxon>Ecdysozoa</taxon>
        <taxon>Nematoda</taxon>
        <taxon>Chromadorea</taxon>
        <taxon>Rhabditida</taxon>
        <taxon>Tylenchina</taxon>
        <taxon>Panagrolaimomorpha</taxon>
        <taxon>Panagrolaimoidea</taxon>
        <taxon>Panagrolaimidae</taxon>
        <taxon>Panagrolaimus</taxon>
    </lineage>
</organism>
<evidence type="ECO:0000313" key="1">
    <source>
        <dbReference type="Proteomes" id="UP000887579"/>
    </source>
</evidence>
<reference evidence="2" key="1">
    <citation type="submission" date="2022-11" db="UniProtKB">
        <authorList>
            <consortium name="WormBaseParasite"/>
        </authorList>
    </citation>
    <scope>IDENTIFICATION</scope>
</reference>
<dbReference type="WBParaSite" id="ES5_v2.g22783.t1">
    <property type="protein sequence ID" value="ES5_v2.g22783.t1"/>
    <property type="gene ID" value="ES5_v2.g22783"/>
</dbReference>
<protein>
    <submittedName>
        <fullName evidence="2">Uncharacterized protein</fullName>
    </submittedName>
</protein>
<accession>A0AC34FZ66</accession>
<sequence length="359" mass="40872">MPNQDELSSKKEEKNVENKDGNVAKENLKLSVSIPSLTLTMASELSNTVTESPITSLSSSKEDEINPWTYNHYAKNYAIGLITVLYASILIVYAIMLALWQWVNDKFDKEVIAAYHKHHTQFNYYICVVSYIFFGYCYIVLLSKNQKCQSVIRFLRQKLFRQKVEENDKIFDNSTLMPNVGCLYLRLGAVLFAMVAAVFYTYTATLKTGYFQANVLKTIFIIIQTHFVYCSSTLFDPKHYIICRFGTMHLAAINIVTVFQFVFAKGQSNGYSIGKAYKYNKTTNLIYVPVFAPITTTTMNSYAINDSLLSSNEEQNVHITNTYEPILNRIVRATAYAGVSDDGLTETERTEAMLGKFKI</sequence>